<comment type="subcellular location">
    <subcellularLocation>
        <location evidence="1">Nucleus</location>
    </subcellularLocation>
</comment>
<reference evidence="8" key="1">
    <citation type="submission" date="2019-08" db="EMBL/GenBank/DDBJ databases">
        <title>The genome of the North American firefly Photinus pyralis.</title>
        <authorList>
            <consortium name="Photinus pyralis genome working group"/>
            <person name="Fallon T.R."/>
            <person name="Sander Lower S.E."/>
            <person name="Weng J.-K."/>
        </authorList>
    </citation>
    <scope>NUCLEOTIDE SEQUENCE</scope>
    <source>
        <strain evidence="8">TRF0915ILg1</strain>
        <tissue evidence="8">Whole body</tissue>
    </source>
</reference>
<accession>A0A8K0G8Z6</accession>
<proteinExistence type="predicted"/>
<comment type="caution">
    <text evidence="8">The sequence shown here is derived from an EMBL/GenBank/DDBJ whole genome shotgun (WGS) entry which is preliminary data.</text>
</comment>
<feature type="domain" description="Beta-catenin-like protein 1 N-terminal" evidence="7">
    <location>
        <begin position="63"/>
        <end position="169"/>
    </location>
</feature>
<sequence>MDIGELLTYKPPQAVKRPTEVDEVEEDENEKQRKMRRIARAKANQMAKPPSPTPSVQALDHISEEERQEILKFVETEQAEGEALDETGIKRIILNFEKRSLKNREMRIKFPDSPEKFMESEVELHEILQEMRVLATAPDYYPLLVKLRVIPSLLELLSHDNTDITVAALELLQELTDVDILHESEEGAEALTDSLLEQQVIALLVQNLDRLDETVKEEADGVHNTLSIIENLTELRPEICNEAPKQGLLQWLLRRLKLKAPFDANKLYASELLSILLQDNNGNRLAVGELDGIDTLLQQLAFYKRHDPATAEEHELMENLFNCLCSALMVMPNRDRFLRGEGLQLMNLMLREKKTSRNGSLKVLDYAMSGPHGRDNCNKFVDILGLRTIFPLFMKTPKKNRKRVLSTEEHEEHVTSIIASMLRNCRGSQRQRLVSKFTENDHEKVDRLMELHFKYLEKVEALDTALDENNEDEDGLYLKRLEGGLFTLQLVDYIIVEICAAGPTSIKQRVTQILNLRGASLKTIRHVMREYAGNLGDEGDQEWRDNEQQHILHLVDKF</sequence>
<dbReference type="Pfam" id="PF08216">
    <property type="entry name" value="CTNNBL"/>
    <property type="match status" value="1"/>
</dbReference>
<keyword evidence="5" id="KW-0539">Nucleus</keyword>
<evidence type="ECO:0000256" key="5">
    <source>
        <dbReference type="ARBA" id="ARBA00023242"/>
    </source>
</evidence>
<dbReference type="InterPro" id="IPR013180">
    <property type="entry name" value="CTNNBL1_N"/>
</dbReference>
<dbReference type="Gene3D" id="1.25.10.10">
    <property type="entry name" value="Leucine-rich Repeat Variant"/>
    <property type="match status" value="1"/>
</dbReference>
<evidence type="ECO:0000259" key="7">
    <source>
        <dbReference type="SMART" id="SM01156"/>
    </source>
</evidence>
<gene>
    <name evidence="8" type="ORF">ILUMI_10133</name>
</gene>
<dbReference type="PANTHER" id="PTHR14978">
    <property type="entry name" value="BETA-CATENIN-LIKE PROTEIN 1 NUCLEAR ASSOCIATED PROTEIN"/>
    <property type="match status" value="1"/>
</dbReference>
<name>A0A8K0G8Z6_IGNLU</name>
<dbReference type="InterPro" id="IPR011989">
    <property type="entry name" value="ARM-like"/>
</dbReference>
<protein>
    <recommendedName>
        <fullName evidence="7">Beta-catenin-like protein 1 N-terminal domain-containing protein</fullName>
    </recommendedName>
</protein>
<feature type="region of interest" description="Disordered" evidence="6">
    <location>
        <begin position="1"/>
        <end position="33"/>
    </location>
</feature>
<dbReference type="EMBL" id="VTPC01005425">
    <property type="protein sequence ID" value="KAF2896040.1"/>
    <property type="molecule type" value="Genomic_DNA"/>
</dbReference>
<dbReference type="FunFam" id="1.25.10.10:FF:000376">
    <property type="entry name" value="beta-catenin-like protein 1"/>
    <property type="match status" value="1"/>
</dbReference>
<dbReference type="GO" id="GO:0005681">
    <property type="term" value="C:spliceosomal complex"/>
    <property type="evidence" value="ECO:0007669"/>
    <property type="project" value="TreeGrafter"/>
</dbReference>
<dbReference type="InterPro" id="IPR039678">
    <property type="entry name" value="CTNNBL1"/>
</dbReference>
<dbReference type="Proteomes" id="UP000801492">
    <property type="component" value="Unassembled WGS sequence"/>
</dbReference>
<evidence type="ECO:0000313" key="9">
    <source>
        <dbReference type="Proteomes" id="UP000801492"/>
    </source>
</evidence>
<keyword evidence="4" id="KW-0175">Coiled coil</keyword>
<dbReference type="OrthoDB" id="1898821at2759"/>
<evidence type="ECO:0000256" key="2">
    <source>
        <dbReference type="ARBA" id="ARBA00022553"/>
    </source>
</evidence>
<keyword evidence="9" id="KW-1185">Reference proteome</keyword>
<organism evidence="8 9">
    <name type="scientific">Ignelater luminosus</name>
    <name type="common">Cucubano</name>
    <name type="synonym">Pyrophorus luminosus</name>
    <dbReference type="NCBI Taxonomy" id="2038154"/>
    <lineage>
        <taxon>Eukaryota</taxon>
        <taxon>Metazoa</taxon>
        <taxon>Ecdysozoa</taxon>
        <taxon>Arthropoda</taxon>
        <taxon>Hexapoda</taxon>
        <taxon>Insecta</taxon>
        <taxon>Pterygota</taxon>
        <taxon>Neoptera</taxon>
        <taxon>Endopterygota</taxon>
        <taxon>Coleoptera</taxon>
        <taxon>Polyphaga</taxon>
        <taxon>Elateriformia</taxon>
        <taxon>Elateroidea</taxon>
        <taxon>Elateridae</taxon>
        <taxon>Agrypninae</taxon>
        <taxon>Pyrophorini</taxon>
        <taxon>Ignelater</taxon>
    </lineage>
</organism>
<dbReference type="SMART" id="SM01156">
    <property type="entry name" value="DUF1716"/>
    <property type="match status" value="1"/>
</dbReference>
<dbReference type="AlphaFoldDB" id="A0A8K0G8Z6"/>
<keyword evidence="2" id="KW-0597">Phosphoprotein</keyword>
<dbReference type="InterPro" id="IPR016024">
    <property type="entry name" value="ARM-type_fold"/>
</dbReference>
<evidence type="ECO:0000256" key="4">
    <source>
        <dbReference type="ARBA" id="ARBA00023054"/>
    </source>
</evidence>
<evidence type="ECO:0000256" key="3">
    <source>
        <dbReference type="ARBA" id="ARBA00022737"/>
    </source>
</evidence>
<evidence type="ECO:0000313" key="8">
    <source>
        <dbReference type="EMBL" id="KAF2896040.1"/>
    </source>
</evidence>
<dbReference type="PANTHER" id="PTHR14978:SF0">
    <property type="entry name" value="BETA-CATENIN-LIKE PROTEIN 1"/>
    <property type="match status" value="1"/>
</dbReference>
<dbReference type="SUPFAM" id="SSF48371">
    <property type="entry name" value="ARM repeat"/>
    <property type="match status" value="1"/>
</dbReference>
<keyword evidence="3" id="KW-0677">Repeat</keyword>
<evidence type="ECO:0000256" key="6">
    <source>
        <dbReference type="SAM" id="MobiDB-lite"/>
    </source>
</evidence>
<evidence type="ECO:0000256" key="1">
    <source>
        <dbReference type="ARBA" id="ARBA00004123"/>
    </source>
</evidence>